<comment type="similarity">
    <text evidence="2">Belongs to the bacterial sugar transferase family.</text>
</comment>
<feature type="domain" description="Bacterial sugar transferase" evidence="9">
    <location>
        <begin position="320"/>
        <end position="501"/>
    </location>
</feature>
<dbReference type="GO" id="GO:0016020">
    <property type="term" value="C:membrane"/>
    <property type="evidence" value="ECO:0007669"/>
    <property type="project" value="UniProtKB-SubCell"/>
</dbReference>
<comment type="subcellular location">
    <subcellularLocation>
        <location evidence="1">Membrane</location>
        <topology evidence="1">Multi-pass membrane protein</topology>
    </subcellularLocation>
</comment>
<keyword evidence="6 8" id="KW-0472">Membrane</keyword>
<gene>
    <name evidence="10" type="ORF">GCM10007890_38740</name>
</gene>
<keyword evidence="11" id="KW-1185">Reference proteome</keyword>
<evidence type="ECO:0000256" key="6">
    <source>
        <dbReference type="ARBA" id="ARBA00023136"/>
    </source>
</evidence>
<keyword evidence="3" id="KW-0808">Transferase</keyword>
<evidence type="ECO:0000256" key="1">
    <source>
        <dbReference type="ARBA" id="ARBA00004141"/>
    </source>
</evidence>
<evidence type="ECO:0000256" key="8">
    <source>
        <dbReference type="SAM" id="Phobius"/>
    </source>
</evidence>
<organism evidence="10 11">
    <name type="scientific">Methylobacterium tardum</name>
    <dbReference type="NCBI Taxonomy" id="374432"/>
    <lineage>
        <taxon>Bacteria</taxon>
        <taxon>Pseudomonadati</taxon>
        <taxon>Pseudomonadota</taxon>
        <taxon>Alphaproteobacteria</taxon>
        <taxon>Hyphomicrobiales</taxon>
        <taxon>Methylobacteriaceae</taxon>
        <taxon>Methylobacterium</taxon>
    </lineage>
</organism>
<evidence type="ECO:0000256" key="5">
    <source>
        <dbReference type="ARBA" id="ARBA00022989"/>
    </source>
</evidence>
<dbReference type="Pfam" id="PF13727">
    <property type="entry name" value="CoA_binding_3"/>
    <property type="match status" value="1"/>
</dbReference>
<dbReference type="InterPro" id="IPR017475">
    <property type="entry name" value="EPS_sugar_tfrase"/>
</dbReference>
<dbReference type="AlphaFoldDB" id="A0AA37WT50"/>
<dbReference type="PANTHER" id="PTHR30576:SF21">
    <property type="entry name" value="UDP-GLUCOSE:UNDECAPRENYL-PHOSPHATE GLUCOSE-1-PHOSPHATE TRANSFERASE"/>
    <property type="match status" value="1"/>
</dbReference>
<dbReference type="RefSeq" id="WP_238196814.1">
    <property type="nucleotide sequence ID" value="NZ_BPQZ01000013.1"/>
</dbReference>
<dbReference type="Proteomes" id="UP001157440">
    <property type="component" value="Unassembled WGS sequence"/>
</dbReference>
<evidence type="ECO:0000256" key="2">
    <source>
        <dbReference type="ARBA" id="ARBA00006464"/>
    </source>
</evidence>
<keyword evidence="7" id="KW-0270">Exopolysaccharide synthesis</keyword>
<dbReference type="EMBL" id="BSPL01000019">
    <property type="protein sequence ID" value="GLS71861.1"/>
    <property type="molecule type" value="Genomic_DNA"/>
</dbReference>
<dbReference type="GO" id="GO:0009242">
    <property type="term" value="P:colanic acid biosynthetic process"/>
    <property type="evidence" value="ECO:0007669"/>
    <property type="project" value="TreeGrafter"/>
</dbReference>
<keyword evidence="4 8" id="KW-0812">Transmembrane</keyword>
<sequence>MASLQAETTFPRTGLAGAALPGAGLGSRTAEGLTTAAAKARIPRLRLLSKDLLVILAAIDLMLVSGSAFLGAIGYQFALAGQLRDIEIYIAVSLGLAAATVVAMVFDGGYSVEQQGDEGKLTRKAFFSFNSAFSVLVCLLFLTHVTDFYSRGSLFTQYAAGCGGLLLGRAAAARLIEAAVRTGYLEAQRIGLIGTAQAIAAFRIKQPDRMAVRFTAFELPDWAVCPSGVADEDELRGIVVDRIAALRGAAVEEVVILLPEQARDLIHHIVRGCTHLPVGLNLLLDQELYDPQTIEVRRFGWNSAVKLCRPPLSALDQVAKRMFDIVTALAGLVTLAPLMILVAVAIKMDTKGPVFFRQKRHGYNQRPFRITKFRTMNTLDDGPVIRQATVNDSRITKVGAILRRTNLDELPQLFDVLRGDMSLVGPRPHALAHDWEYESKIPAYARRHNIKPGLTGWAQIHGLRGETDTDDKMRARVEHDLYYIDHWSLLLDVRIILTTVFSSRAYRNAR</sequence>
<dbReference type="GO" id="GO:0089702">
    <property type="term" value="F:undecaprenyl-phosphate glucose phosphotransferase activity"/>
    <property type="evidence" value="ECO:0007669"/>
    <property type="project" value="TreeGrafter"/>
</dbReference>
<dbReference type="GO" id="GO:0000271">
    <property type="term" value="P:polysaccharide biosynthetic process"/>
    <property type="evidence" value="ECO:0007669"/>
    <property type="project" value="UniProtKB-KW"/>
</dbReference>
<evidence type="ECO:0000259" key="9">
    <source>
        <dbReference type="Pfam" id="PF02397"/>
    </source>
</evidence>
<evidence type="ECO:0000313" key="11">
    <source>
        <dbReference type="Proteomes" id="UP001157440"/>
    </source>
</evidence>
<keyword evidence="5 8" id="KW-1133">Transmembrane helix</keyword>
<feature type="transmembrane region" description="Helical" evidence="8">
    <location>
        <begin position="86"/>
        <end position="106"/>
    </location>
</feature>
<reference evidence="11" key="1">
    <citation type="journal article" date="2019" name="Int. J. Syst. Evol. Microbiol.">
        <title>The Global Catalogue of Microorganisms (GCM) 10K type strain sequencing project: providing services to taxonomists for standard genome sequencing and annotation.</title>
        <authorList>
            <consortium name="The Broad Institute Genomics Platform"/>
            <consortium name="The Broad Institute Genome Sequencing Center for Infectious Disease"/>
            <person name="Wu L."/>
            <person name="Ma J."/>
        </authorList>
    </citation>
    <scope>NUCLEOTIDE SEQUENCE [LARGE SCALE GENOMIC DNA]</scope>
    <source>
        <strain evidence="11">NBRC 103632</strain>
    </source>
</reference>
<dbReference type="InterPro" id="IPR003362">
    <property type="entry name" value="Bact_transf"/>
</dbReference>
<evidence type="ECO:0000256" key="7">
    <source>
        <dbReference type="ARBA" id="ARBA00023169"/>
    </source>
</evidence>
<name>A0AA37WT50_9HYPH</name>
<accession>A0AA37WT50</accession>
<protein>
    <recommendedName>
        <fullName evidence="9">Bacterial sugar transferase domain-containing protein</fullName>
    </recommendedName>
</protein>
<dbReference type="PANTHER" id="PTHR30576">
    <property type="entry name" value="COLANIC BIOSYNTHESIS UDP-GLUCOSE LIPID CARRIER TRANSFERASE"/>
    <property type="match status" value="1"/>
</dbReference>
<proteinExistence type="inferred from homology"/>
<feature type="transmembrane region" description="Helical" evidence="8">
    <location>
        <begin position="325"/>
        <end position="346"/>
    </location>
</feature>
<feature type="transmembrane region" description="Helical" evidence="8">
    <location>
        <begin position="52"/>
        <end position="74"/>
    </location>
</feature>
<comment type="caution">
    <text evidence="10">The sequence shown here is derived from an EMBL/GenBank/DDBJ whole genome shotgun (WGS) entry which is preliminary data.</text>
</comment>
<evidence type="ECO:0000313" key="10">
    <source>
        <dbReference type="EMBL" id="GLS71861.1"/>
    </source>
</evidence>
<dbReference type="Pfam" id="PF02397">
    <property type="entry name" value="Bac_transf"/>
    <property type="match status" value="1"/>
</dbReference>
<dbReference type="NCBIfam" id="TIGR03025">
    <property type="entry name" value="EPS_sugtrans"/>
    <property type="match status" value="1"/>
</dbReference>
<feature type="transmembrane region" description="Helical" evidence="8">
    <location>
        <begin position="126"/>
        <end position="145"/>
    </location>
</feature>
<evidence type="ECO:0000256" key="3">
    <source>
        <dbReference type="ARBA" id="ARBA00022679"/>
    </source>
</evidence>
<evidence type="ECO:0000256" key="4">
    <source>
        <dbReference type="ARBA" id="ARBA00022692"/>
    </source>
</evidence>